<dbReference type="PATRIC" id="fig|634177.7.peg.750"/>
<dbReference type="EMBL" id="AP012159">
    <property type="protein sequence ID" value="BAK83053.1"/>
    <property type="molecule type" value="Genomic_DNA"/>
</dbReference>
<dbReference type="InterPro" id="IPR011047">
    <property type="entry name" value="Quinoprotein_ADH-like_sf"/>
</dbReference>
<evidence type="ECO:0000313" key="3">
    <source>
        <dbReference type="Proteomes" id="UP000009044"/>
    </source>
</evidence>
<dbReference type="InterPro" id="IPR002372">
    <property type="entry name" value="PQQ_rpt_dom"/>
</dbReference>
<evidence type="ECO:0000313" key="2">
    <source>
        <dbReference type="EMBL" id="BAK83053.1"/>
    </source>
</evidence>
<dbReference type="AlphaFoldDB" id="G2I4K6"/>
<dbReference type="PANTHER" id="PTHR34512">
    <property type="entry name" value="CELL SURFACE PROTEIN"/>
    <property type="match status" value="1"/>
</dbReference>
<sequence length="473" mass="50489">MASPTPATPMPADRKTMKPALSRRHALLGAGAALLPALVACSSGPKKKPLLIGHRSDVLHTTAGLTVDSDETQAVTLPAPTAVSAWPQSGITPDHRAVDIAWRGTMNHMWTHDIGAGNSEPELLFYVALGDSGRGVIQATPVVQNGRIFVADAQGVIRGYRWPTMHKLWEYNPKPRKMKSSNLGGGISVDGDTLYVVDGVGQALALDTATGKLKWRVNIQTPGRSAPTIANGRLFFGTIDEHFYCLDAENGNLLWTYAATNADTVIYGQPAPAVADGVVLAGFGSGDLVALRAEGGEVVWADTLGSTNGQQALIDFSCVHGMPVIADGTAYAISTGSVLVAIDMRSGRRLWERGISGQNTPLVIGDWIFLLSMDEQLACLDRLSGHVRWITQLRQYENSDKQKRGVVWNGPILAGGKLVCISSFKDNGVVIVDPAQGHIESLHTLPSEVTTAPIVVDNTLLLMDNNGYLLAYS</sequence>
<evidence type="ECO:0000259" key="1">
    <source>
        <dbReference type="Pfam" id="PF13360"/>
    </source>
</evidence>
<dbReference type="SUPFAM" id="SSF50998">
    <property type="entry name" value="Quinoprotein alcohol dehydrogenase-like"/>
    <property type="match status" value="1"/>
</dbReference>
<name>G2I4K6_KOMMN</name>
<dbReference type="PANTHER" id="PTHR34512:SF30">
    <property type="entry name" value="OUTER MEMBRANE PROTEIN ASSEMBLY FACTOR BAMB"/>
    <property type="match status" value="1"/>
</dbReference>
<dbReference type="STRING" id="634177.GLX_06410"/>
<gene>
    <name evidence="2" type="ordered locus">GLX_06410</name>
</gene>
<dbReference type="eggNOG" id="COG1520">
    <property type="taxonomic scope" value="Bacteria"/>
</dbReference>
<accession>G2I4K6</accession>
<proteinExistence type="predicted"/>
<dbReference type="HOGENOM" id="CLU_027480_3_0_5"/>
<dbReference type="InterPro" id="IPR018391">
    <property type="entry name" value="PQQ_b-propeller_rpt"/>
</dbReference>
<dbReference type="Proteomes" id="UP000009044">
    <property type="component" value="Chromosome"/>
</dbReference>
<dbReference type="InterPro" id="IPR015943">
    <property type="entry name" value="WD40/YVTN_repeat-like_dom_sf"/>
</dbReference>
<protein>
    <submittedName>
        <fullName evidence="2">Dehydrogenase</fullName>
    </submittedName>
</protein>
<dbReference type="KEGG" id="gxy:GLX_06410"/>
<feature type="domain" description="Pyrrolo-quinoline quinone repeat" evidence="1">
    <location>
        <begin position="163"/>
        <end position="391"/>
    </location>
</feature>
<dbReference type="Gene3D" id="2.130.10.10">
    <property type="entry name" value="YVTN repeat-like/Quinoprotein amine dehydrogenase"/>
    <property type="match status" value="1"/>
</dbReference>
<reference evidence="3" key="1">
    <citation type="journal article" date="2011" name="J. Bacteriol.">
        <title>Complete genome sequence of NBRC 3288, a unique cellulose-nonproducing strain of Gluconacetobacter xylinus isolated from vinegar.</title>
        <authorList>
            <person name="Ogino H."/>
            <person name="Azuma Y."/>
            <person name="Hosoyama A."/>
            <person name="Nakazawa H."/>
            <person name="Matsutani M."/>
            <person name="Hasegawa A."/>
            <person name="Otsuyama K."/>
            <person name="Matsushita K."/>
            <person name="Fujita N."/>
            <person name="Shirai M."/>
        </authorList>
    </citation>
    <scope>NUCLEOTIDE SEQUENCE [LARGE SCALE GENOMIC DNA]</scope>
    <source>
        <strain evidence="3">NBRC 3288 / BCRC 11682 / LMG 1693</strain>
    </source>
</reference>
<dbReference type="SMART" id="SM00564">
    <property type="entry name" value="PQQ"/>
    <property type="match status" value="6"/>
</dbReference>
<organism evidence="2 3">
    <name type="scientific">Komagataeibacter medellinensis (strain NBRC 3288 / BCRC 11682 / LMG 1693 / Kondo 51)</name>
    <name type="common">Gluconacetobacter medellinensis</name>
    <dbReference type="NCBI Taxonomy" id="634177"/>
    <lineage>
        <taxon>Bacteria</taxon>
        <taxon>Pseudomonadati</taxon>
        <taxon>Pseudomonadota</taxon>
        <taxon>Alphaproteobacteria</taxon>
        <taxon>Acetobacterales</taxon>
        <taxon>Acetobacteraceae</taxon>
        <taxon>Komagataeibacter</taxon>
    </lineage>
</organism>
<dbReference type="Pfam" id="PF13360">
    <property type="entry name" value="PQQ_2"/>
    <property type="match status" value="1"/>
</dbReference>